<sequence>MSKSILNTALSPNTNNSHDFDYRALLTRFGKPRRNRIGSIMTGIFILLLPLVLSGCQAPPIKAPAYKTAQLRQILVVPIETPPLEVIPDPIDNRLPVQRHFRNMEIATPLTKKIYLNPGKLLVSGLISNEDVVTEFAPDIEQDAHRPSLSPLGQDYWLPSQALAENLVTQLTFNNIKSQLSSHYYRLPSPTARFSSDPADWRKSVAQWYEQTQSSIDYRSLKESAGFDAVLEIGIGHYRIFEGQTALQILMRLVDPADGTVYARTSAETYTVSGSSQSLLGNEGQRFKQLITDMGMRLVDRGLGNIGLPLRKTALNPSKIPFVEAPPVNTQFY</sequence>
<keyword evidence="1" id="KW-0472">Membrane</keyword>
<evidence type="ECO:0000256" key="1">
    <source>
        <dbReference type="SAM" id="Phobius"/>
    </source>
</evidence>
<keyword evidence="3" id="KW-1185">Reference proteome</keyword>
<reference evidence="3" key="1">
    <citation type="journal article" date="2019" name="J. Bacteriol.">
        <title>A Mutagenic Screen Identifies a TonB-Dependent Receptor Required for the Lanthanide Metal Switch in the Type I Methanotroph 'Methylotuvimicrobium buryatense' 5GB1C.</title>
        <authorList>
            <person name="Groom J.D."/>
            <person name="Ford S.M."/>
            <person name="Pesesky M.W."/>
            <person name="Lidstrom M.E."/>
        </authorList>
    </citation>
    <scope>NUCLEOTIDE SEQUENCE [LARGE SCALE GENOMIC DNA]</scope>
    <source>
        <strain evidence="3">5GB1C</strain>
    </source>
</reference>
<evidence type="ECO:0000313" key="3">
    <source>
        <dbReference type="Proteomes" id="UP000305881"/>
    </source>
</evidence>
<feature type="transmembrane region" description="Helical" evidence="1">
    <location>
        <begin position="37"/>
        <end position="55"/>
    </location>
</feature>
<evidence type="ECO:0000313" key="2">
    <source>
        <dbReference type="EMBL" id="QCW83429.1"/>
    </source>
</evidence>
<name>A0A4P9UPS4_METBY</name>
<proteinExistence type="predicted"/>
<dbReference type="EMBL" id="CP035467">
    <property type="protein sequence ID" value="QCW83429.1"/>
    <property type="molecule type" value="Genomic_DNA"/>
</dbReference>
<dbReference type="Proteomes" id="UP000305881">
    <property type="component" value="Chromosome"/>
</dbReference>
<gene>
    <name evidence="2" type="ORF">EQU24_15155</name>
</gene>
<protein>
    <submittedName>
        <fullName evidence="2">Uncharacterized protein</fullName>
    </submittedName>
</protein>
<organism evidence="2 3">
    <name type="scientific">Methylotuvimicrobium buryatense</name>
    <name type="common">Methylomicrobium buryatense</name>
    <dbReference type="NCBI Taxonomy" id="95641"/>
    <lineage>
        <taxon>Bacteria</taxon>
        <taxon>Pseudomonadati</taxon>
        <taxon>Pseudomonadota</taxon>
        <taxon>Gammaproteobacteria</taxon>
        <taxon>Methylococcales</taxon>
        <taxon>Methylococcaceae</taxon>
        <taxon>Methylotuvimicrobium</taxon>
    </lineage>
</organism>
<dbReference type="AlphaFoldDB" id="A0A4P9UPS4"/>
<dbReference type="RefSeq" id="WP_017838693.1">
    <property type="nucleotide sequence ID" value="NZ_CP035467.1"/>
</dbReference>
<accession>A0A4P9UPS4</accession>
<keyword evidence="1" id="KW-0812">Transmembrane</keyword>
<dbReference type="OrthoDB" id="5573537at2"/>
<dbReference type="KEGG" id="mbur:EQU24_15155"/>
<keyword evidence="1" id="KW-1133">Transmembrane helix</keyword>